<dbReference type="EMBL" id="JACXYU010000006">
    <property type="protein sequence ID" value="MBD3932627.1"/>
    <property type="molecule type" value="Genomic_DNA"/>
</dbReference>
<sequence length="135" mass="14488">MRLGLRLSAGRRGVRLARRLAVQQFTEWTGLPHHCDAAYAVALVTDELAANAVAHGTVPGRDFALTLLLPVEGVLRVEVTDSRPERGIVHPANAPGPPDAESGRGLLLVAVYAARWGCVCRDALTKTVWAEVAYP</sequence>
<proteinExistence type="predicted"/>
<keyword evidence="1" id="KW-0808">Transferase</keyword>
<keyword evidence="3" id="KW-0067">ATP-binding</keyword>
<evidence type="ECO:0000313" key="3">
    <source>
        <dbReference type="EMBL" id="MBD3932627.1"/>
    </source>
</evidence>
<dbReference type="Proteomes" id="UP000632289">
    <property type="component" value="Unassembled WGS sequence"/>
</dbReference>
<gene>
    <name evidence="3" type="ORF">IF129_13830</name>
</gene>
<keyword evidence="4" id="KW-1185">Reference proteome</keyword>
<keyword evidence="1" id="KW-0418">Kinase</keyword>
<dbReference type="InterPro" id="IPR050267">
    <property type="entry name" value="Anti-sigma-factor_SerPK"/>
</dbReference>
<organism evidence="3 4">
    <name type="scientific">Streptomyces chumphonensis</name>
    <dbReference type="NCBI Taxonomy" id="1214925"/>
    <lineage>
        <taxon>Bacteria</taxon>
        <taxon>Bacillati</taxon>
        <taxon>Actinomycetota</taxon>
        <taxon>Actinomycetes</taxon>
        <taxon>Kitasatosporales</taxon>
        <taxon>Streptomycetaceae</taxon>
        <taxon>Streptomyces</taxon>
    </lineage>
</organism>
<name>A0A927ID16_9ACTN</name>
<dbReference type="CDD" id="cd16936">
    <property type="entry name" value="HATPase_RsbW-like"/>
    <property type="match status" value="1"/>
</dbReference>
<dbReference type="GO" id="GO:0005524">
    <property type="term" value="F:ATP binding"/>
    <property type="evidence" value="ECO:0007669"/>
    <property type="project" value="UniProtKB-KW"/>
</dbReference>
<keyword evidence="3" id="KW-0547">Nucleotide-binding</keyword>
<dbReference type="PANTHER" id="PTHR35526">
    <property type="entry name" value="ANTI-SIGMA-F FACTOR RSBW-RELATED"/>
    <property type="match status" value="1"/>
</dbReference>
<dbReference type="Pfam" id="PF13581">
    <property type="entry name" value="HATPase_c_2"/>
    <property type="match status" value="1"/>
</dbReference>
<dbReference type="Gene3D" id="3.30.565.10">
    <property type="entry name" value="Histidine kinase-like ATPase, C-terminal domain"/>
    <property type="match status" value="1"/>
</dbReference>
<evidence type="ECO:0000256" key="1">
    <source>
        <dbReference type="ARBA" id="ARBA00022527"/>
    </source>
</evidence>
<reference evidence="3" key="1">
    <citation type="submission" date="2020-09" db="EMBL/GenBank/DDBJ databases">
        <title>Secondary metabolite and genome analysis of marine Streptomyces chumphonensis KK1-2T.</title>
        <authorList>
            <person name="Phongsopitanun W."/>
            <person name="Kanchanasin P."/>
            <person name="Pittayakhajonwut P."/>
            <person name="Suwanborirux K."/>
            <person name="Tanasupawat S."/>
        </authorList>
    </citation>
    <scope>NUCLEOTIDE SEQUENCE</scope>
    <source>
        <strain evidence="3">KK1-2</strain>
    </source>
</reference>
<accession>A0A927ID16</accession>
<dbReference type="InterPro" id="IPR003594">
    <property type="entry name" value="HATPase_dom"/>
</dbReference>
<dbReference type="InterPro" id="IPR036890">
    <property type="entry name" value="HATPase_C_sf"/>
</dbReference>
<comment type="caution">
    <text evidence="3">The sequence shown here is derived from an EMBL/GenBank/DDBJ whole genome shotgun (WGS) entry which is preliminary data.</text>
</comment>
<dbReference type="AlphaFoldDB" id="A0A927ID16"/>
<feature type="domain" description="Histidine kinase/HSP90-like ATPase" evidence="2">
    <location>
        <begin position="21"/>
        <end position="110"/>
    </location>
</feature>
<protein>
    <submittedName>
        <fullName evidence="3">ATP-binding protein</fullName>
    </submittedName>
</protein>
<evidence type="ECO:0000259" key="2">
    <source>
        <dbReference type="Pfam" id="PF13581"/>
    </source>
</evidence>
<evidence type="ECO:0000313" key="4">
    <source>
        <dbReference type="Proteomes" id="UP000632289"/>
    </source>
</evidence>
<dbReference type="GO" id="GO:0004674">
    <property type="term" value="F:protein serine/threonine kinase activity"/>
    <property type="evidence" value="ECO:0007669"/>
    <property type="project" value="UniProtKB-KW"/>
</dbReference>
<dbReference type="PANTHER" id="PTHR35526:SF3">
    <property type="entry name" value="ANTI-SIGMA-F FACTOR RSBW"/>
    <property type="match status" value="1"/>
</dbReference>
<keyword evidence="1" id="KW-0723">Serine/threonine-protein kinase</keyword>